<dbReference type="CDD" id="cd18805">
    <property type="entry name" value="SF2_C_suv3"/>
    <property type="match status" value="1"/>
</dbReference>
<dbReference type="InterPro" id="IPR050699">
    <property type="entry name" value="RNA-DNA_Helicase"/>
</dbReference>
<dbReference type="Pfam" id="PF00271">
    <property type="entry name" value="Helicase_C"/>
    <property type="match status" value="1"/>
</dbReference>
<evidence type="ECO:0000313" key="12">
    <source>
        <dbReference type="EMBL" id="EGW33156.1"/>
    </source>
</evidence>
<keyword evidence="8" id="KW-0496">Mitochondrion</keyword>
<keyword evidence="6" id="KW-0067">ATP-binding</keyword>
<evidence type="ECO:0000256" key="7">
    <source>
        <dbReference type="ARBA" id="ARBA00022946"/>
    </source>
</evidence>
<dbReference type="InterPro" id="IPR044774">
    <property type="entry name" value="Suv3_DEXQc"/>
</dbReference>
<dbReference type="Pfam" id="PF12513">
    <property type="entry name" value="SUV3_C"/>
    <property type="match status" value="1"/>
</dbReference>
<comment type="catalytic activity">
    <reaction evidence="9">
        <text>ATP + H2O = ADP + phosphate + H(+)</text>
        <dbReference type="Rhea" id="RHEA:13065"/>
        <dbReference type="ChEBI" id="CHEBI:15377"/>
        <dbReference type="ChEBI" id="CHEBI:15378"/>
        <dbReference type="ChEBI" id="CHEBI:30616"/>
        <dbReference type="ChEBI" id="CHEBI:43474"/>
        <dbReference type="ChEBI" id="CHEBI:456216"/>
        <dbReference type="EC" id="3.6.4.13"/>
    </reaction>
</comment>
<dbReference type="OMA" id="LMDTFIM"/>
<evidence type="ECO:0000256" key="6">
    <source>
        <dbReference type="ARBA" id="ARBA00022840"/>
    </source>
</evidence>
<evidence type="ECO:0000256" key="3">
    <source>
        <dbReference type="ARBA" id="ARBA00022741"/>
    </source>
</evidence>
<dbReference type="PANTHER" id="PTHR12131:SF1">
    <property type="entry name" value="ATP-DEPENDENT RNA HELICASE SUPV3L1, MITOCHONDRIAL-RELATED"/>
    <property type="match status" value="1"/>
</dbReference>
<dbReference type="Pfam" id="PF22527">
    <property type="entry name" value="DEXQc_Suv3"/>
    <property type="match status" value="1"/>
</dbReference>
<dbReference type="Gene3D" id="1.20.272.40">
    <property type="match status" value="1"/>
</dbReference>
<accession>G3ALB3</accession>
<keyword evidence="4" id="KW-0378">Hydrolase</keyword>
<evidence type="ECO:0000256" key="9">
    <source>
        <dbReference type="ARBA" id="ARBA00047984"/>
    </source>
</evidence>
<dbReference type="OrthoDB" id="6692397at2759"/>
<dbReference type="FunFam" id="3.40.50.300:FF:001549">
    <property type="entry name" value="SUV3p ATP-dependent RNA helicase"/>
    <property type="match status" value="1"/>
</dbReference>
<dbReference type="InterPro" id="IPR001650">
    <property type="entry name" value="Helicase_C-like"/>
</dbReference>
<dbReference type="GO" id="GO:0000957">
    <property type="term" value="P:mitochondrial RNA catabolic process"/>
    <property type="evidence" value="ECO:0007669"/>
    <property type="project" value="EnsemblFungi"/>
</dbReference>
<dbReference type="SUPFAM" id="SSF52540">
    <property type="entry name" value="P-loop containing nucleoside triphosphate hydrolases"/>
    <property type="match status" value="1"/>
</dbReference>
<dbReference type="CDD" id="cd17913">
    <property type="entry name" value="DEXQc_Suv3"/>
    <property type="match status" value="1"/>
</dbReference>
<evidence type="ECO:0000256" key="4">
    <source>
        <dbReference type="ARBA" id="ARBA00022801"/>
    </source>
</evidence>
<dbReference type="GO" id="GO:0005524">
    <property type="term" value="F:ATP binding"/>
    <property type="evidence" value="ECO:0007669"/>
    <property type="project" value="UniProtKB-KW"/>
</dbReference>
<dbReference type="Gene3D" id="1.20.58.1080">
    <property type="match status" value="1"/>
</dbReference>
<dbReference type="InParanoid" id="G3ALB3"/>
<dbReference type="InterPro" id="IPR022192">
    <property type="entry name" value="SUV3_C"/>
</dbReference>
<dbReference type="GO" id="GO:0000965">
    <property type="term" value="P:mitochondrial RNA 3'-end processing"/>
    <property type="evidence" value="ECO:0007669"/>
    <property type="project" value="TreeGrafter"/>
</dbReference>
<evidence type="ECO:0000256" key="5">
    <source>
        <dbReference type="ARBA" id="ARBA00022806"/>
    </source>
</evidence>
<sequence length="693" mass="79760">MGLGCCLVQEQRQYIGMRSGILLRSLRLSTIRSFHLARFEQLKQAVEPCLTDISSQLQKRNFEFPFSCFNSESNEDNQKLMISFRKQLHDQFKQYTTDKSSFIPLPKIQLVDFINPHINTITQLIYMVNGDRVPINFLEYSKITTKQQLITKLLTQLLYRHYNERKIRTTRSESKTIDFSNPSEWYPNARKMKRKIVMHVGPTNSGKTYHSLLKLEKARSGYYAGPLRLLAREIFEKFQQRGVSCNLVTGEEIIPSYDDNGVISEISAGTVEMIPLNKKMDICVIDEIQMIGDHQRGAAWTNALLGVLAKEIHLCGEESAVQLVKKIVAVTGDELEIKRFKRFGKLTVQNRITSFTTLKKGDCVVAFSKKKILDLKNQIEQNTRLKVGIVYGSLPPEIRSKEAQSFNNGEYDVLVASDAIGMGLNLKIKRIVFQSVKKFNGKDLQGLSDSQVKQIAGRAGRYFAKDGMQEGFVTALDMPTLKYVRNAMAKPVVQLEKAALWPTPAVWKHHMANWDTNEPYLDTLYRFAKKVPKLKLKDYFISPMEIEKRCELLSMFKPGKLHDKIEIDDQITLSDVPLRLRDDHGGPVYNAMREMVESVATNKSRGLLHYSFIDLKLLEMEPSRSFDVDEPMQRVQQLEIMHNLILVFMWLSQRFSTLFIDKESMYDLKALVEKRISEEMQVVKRINKSTKGY</sequence>
<dbReference type="InterPro" id="IPR055206">
    <property type="entry name" value="DEXQc_SUV3"/>
</dbReference>
<evidence type="ECO:0000259" key="11">
    <source>
        <dbReference type="PROSITE" id="PS51194"/>
    </source>
</evidence>
<name>G3ALB3_SPAPN</name>
<dbReference type="SMART" id="SM00490">
    <property type="entry name" value="HELICc"/>
    <property type="match status" value="1"/>
</dbReference>
<dbReference type="HOGENOM" id="CLU_010647_2_2_1"/>
<dbReference type="AlphaFoldDB" id="G3ALB3"/>
<dbReference type="KEGG" id="spaa:SPAPADRAFT_71052"/>
<protein>
    <recommendedName>
        <fullName evidence="10">ATP-dependent RNA helicase SUV3, mitochondrial</fullName>
        <ecNumber evidence="2">3.6.4.13</ecNumber>
    </recommendedName>
</protein>
<evidence type="ECO:0000313" key="13">
    <source>
        <dbReference type="Proteomes" id="UP000000709"/>
    </source>
</evidence>
<evidence type="ECO:0000256" key="8">
    <source>
        <dbReference type="ARBA" id="ARBA00023128"/>
    </source>
</evidence>
<gene>
    <name evidence="12" type="ORF">SPAPADRAFT_71052</name>
</gene>
<proteinExistence type="predicted"/>
<dbReference type="FunCoup" id="G3ALB3">
    <property type="interactions" value="692"/>
</dbReference>
<dbReference type="GO" id="GO:0000372">
    <property type="term" value="P:Group I intron splicing"/>
    <property type="evidence" value="ECO:0007669"/>
    <property type="project" value="EnsemblFungi"/>
</dbReference>
<comment type="subcellular location">
    <subcellularLocation>
        <location evidence="1">Mitochondrion</location>
    </subcellularLocation>
</comment>
<evidence type="ECO:0000256" key="10">
    <source>
        <dbReference type="ARBA" id="ARBA00071444"/>
    </source>
</evidence>
<dbReference type="eggNOG" id="KOG0953">
    <property type="taxonomic scope" value="Eukaryota"/>
</dbReference>
<dbReference type="STRING" id="619300.G3ALB3"/>
<dbReference type="GO" id="GO:0008859">
    <property type="term" value="F:exoribonuclease II activity"/>
    <property type="evidence" value="ECO:0007669"/>
    <property type="project" value="EnsemblFungi"/>
</dbReference>
<dbReference type="RefSeq" id="XP_007374671.1">
    <property type="nucleotide sequence ID" value="XM_007374609.1"/>
</dbReference>
<keyword evidence="3" id="KW-0547">Nucleotide-binding</keyword>
<dbReference type="PANTHER" id="PTHR12131">
    <property type="entry name" value="ATP-DEPENDENT RNA AND DNA HELICASE"/>
    <property type="match status" value="1"/>
</dbReference>
<organism evidence="13">
    <name type="scientific">Spathaspora passalidarum (strain NRRL Y-27907 / 11-Y1)</name>
    <dbReference type="NCBI Taxonomy" id="619300"/>
    <lineage>
        <taxon>Eukaryota</taxon>
        <taxon>Fungi</taxon>
        <taxon>Dikarya</taxon>
        <taxon>Ascomycota</taxon>
        <taxon>Saccharomycotina</taxon>
        <taxon>Pichiomycetes</taxon>
        <taxon>Debaryomycetaceae</taxon>
        <taxon>Spathaspora</taxon>
    </lineage>
</organism>
<dbReference type="PROSITE" id="PS51194">
    <property type="entry name" value="HELICASE_CTER"/>
    <property type="match status" value="1"/>
</dbReference>
<dbReference type="FunFam" id="3.40.50.300:FF:000269">
    <property type="entry name" value="ATP-dependent RNA helicase SUPV3L1, mitochondrial"/>
    <property type="match status" value="1"/>
</dbReference>
<dbReference type="GO" id="GO:0003724">
    <property type="term" value="F:RNA helicase activity"/>
    <property type="evidence" value="ECO:0007669"/>
    <property type="project" value="UniProtKB-EC"/>
</dbReference>
<dbReference type="GeneID" id="18875356"/>
<reference evidence="12 13" key="1">
    <citation type="journal article" date="2011" name="Proc. Natl. Acad. Sci. U.S.A.">
        <title>Comparative genomics of xylose-fermenting fungi for enhanced biofuel production.</title>
        <authorList>
            <person name="Wohlbach D.J."/>
            <person name="Kuo A."/>
            <person name="Sato T.K."/>
            <person name="Potts K.M."/>
            <person name="Salamov A.A."/>
            <person name="LaButti K.M."/>
            <person name="Sun H."/>
            <person name="Clum A."/>
            <person name="Pangilinan J.L."/>
            <person name="Lindquist E.A."/>
            <person name="Lucas S."/>
            <person name="Lapidus A."/>
            <person name="Jin M."/>
            <person name="Gunawan C."/>
            <person name="Balan V."/>
            <person name="Dale B.E."/>
            <person name="Jeffries T.W."/>
            <person name="Zinkel R."/>
            <person name="Barry K.W."/>
            <person name="Grigoriev I.V."/>
            <person name="Gasch A.P."/>
        </authorList>
    </citation>
    <scope>NUCLEOTIDE SEQUENCE [LARGE SCALE GENOMIC DNA]</scope>
    <source>
        <strain evidence="13">NRRL Y-27907 / 11-Y1</strain>
    </source>
</reference>
<dbReference type="EC" id="3.6.4.13" evidence="2"/>
<keyword evidence="13" id="KW-1185">Reference proteome</keyword>
<evidence type="ECO:0000256" key="1">
    <source>
        <dbReference type="ARBA" id="ARBA00004173"/>
    </source>
</evidence>
<dbReference type="GO" id="GO:0045025">
    <property type="term" value="C:mitochondrial degradosome"/>
    <property type="evidence" value="ECO:0007669"/>
    <property type="project" value="EnsemblFungi"/>
</dbReference>
<keyword evidence="7" id="KW-0809">Transit peptide</keyword>
<dbReference type="EMBL" id="GL996501">
    <property type="protein sequence ID" value="EGW33156.1"/>
    <property type="molecule type" value="Genomic_DNA"/>
</dbReference>
<keyword evidence="5" id="KW-0347">Helicase</keyword>
<dbReference type="InterPro" id="IPR027417">
    <property type="entry name" value="P-loop_NTPase"/>
</dbReference>
<dbReference type="Proteomes" id="UP000000709">
    <property type="component" value="Unassembled WGS sequence"/>
</dbReference>
<feature type="domain" description="Helicase C-terminal" evidence="11">
    <location>
        <begin position="322"/>
        <end position="503"/>
    </location>
</feature>
<dbReference type="GO" id="GO:0006264">
    <property type="term" value="P:mitochondrial DNA replication"/>
    <property type="evidence" value="ECO:0007669"/>
    <property type="project" value="EnsemblFungi"/>
</dbReference>
<evidence type="ECO:0000256" key="2">
    <source>
        <dbReference type="ARBA" id="ARBA00012552"/>
    </source>
</evidence>
<dbReference type="Gene3D" id="3.40.50.300">
    <property type="entry name" value="P-loop containing nucleotide triphosphate hydrolases"/>
    <property type="match status" value="2"/>
</dbReference>